<accession>A0ABM8E7U5</accession>
<feature type="domain" description="VWFA" evidence="2">
    <location>
        <begin position="170"/>
        <end position="326"/>
    </location>
</feature>
<sequence>MEGVKNKGFPWTSAGFQADERGSIAILFALSLIPLVMIVGATIDYTRAATMRTRFTRLADTAALAAVRAAALQEADCLAKSSTTGPCTPDNIKKLGEGAGLNFLAADTAFARSSQSSSVALTNNDGSWSATVTYSAQSPAAMTGLIGFSSIPVGRTVTSNISLGSQIYLNIRLLLDRSMSMGIGATADDISRMEDLTGCAFGCHTNGSSSTYYDKPKAQGIRFRIDELRDATTALIATAKTVTASNARTHIQMAAHAFNHQVTTLVDLTTDLNKVASAVKALDLPTTDDGTQTSDAIKWINTKVSGNGNGQKATTPQEIIFIVTDGVDDGIYTGWQGMSAPYGKPLSWWPKYMTKANTGAFPRGACTALKQKNAIVAVVYTTYVPFVGTEQYDKLIGPFASDIAPNLQECATPDYFFTASTPGDIQKGMQQLFNKALAASKLRLTH</sequence>
<keyword evidence="1" id="KW-0812">Transmembrane</keyword>
<evidence type="ECO:0000256" key="1">
    <source>
        <dbReference type="SAM" id="Phobius"/>
    </source>
</evidence>
<gene>
    <name evidence="3" type="ORF">SS37A_15680</name>
</gene>
<dbReference type="Proteomes" id="UP001317629">
    <property type="component" value="Chromosome"/>
</dbReference>
<dbReference type="PROSITE" id="PS50234">
    <property type="entry name" value="VWFA"/>
    <property type="match status" value="1"/>
</dbReference>
<evidence type="ECO:0000313" key="3">
    <source>
        <dbReference type="EMBL" id="BDV34039.1"/>
    </source>
</evidence>
<dbReference type="InterPro" id="IPR036465">
    <property type="entry name" value="vWFA_dom_sf"/>
</dbReference>
<dbReference type="SUPFAM" id="SSF53300">
    <property type="entry name" value="vWA-like"/>
    <property type="match status" value="1"/>
</dbReference>
<name>A0ABM8E7U5_9HYPH</name>
<keyword evidence="4" id="KW-1185">Reference proteome</keyword>
<reference evidence="3 4" key="1">
    <citation type="journal article" date="2023" name="Int. J. Syst. Evol. Microbiol.">
        <title>Methylocystis iwaonis sp. nov., a type II methane-oxidizing bacterium from surface soil of a rice paddy field in Japan, and emended description of the genus Methylocystis (ex Whittenbury et al. 1970) Bowman et al. 1993.</title>
        <authorList>
            <person name="Kaise H."/>
            <person name="Sawadogo J.B."/>
            <person name="Alam M.S."/>
            <person name="Ueno C."/>
            <person name="Dianou D."/>
            <person name="Shinjo R."/>
            <person name="Asakawa S."/>
        </authorList>
    </citation>
    <scope>NUCLEOTIDE SEQUENCE [LARGE SCALE GENOMIC DNA]</scope>
    <source>
        <strain evidence="3 4">SS37A-Re</strain>
    </source>
</reference>
<dbReference type="InterPro" id="IPR028087">
    <property type="entry name" value="Tad_N"/>
</dbReference>
<dbReference type="EMBL" id="AP027142">
    <property type="protein sequence ID" value="BDV34039.1"/>
    <property type="molecule type" value="Genomic_DNA"/>
</dbReference>
<evidence type="ECO:0000313" key="4">
    <source>
        <dbReference type="Proteomes" id="UP001317629"/>
    </source>
</evidence>
<protein>
    <recommendedName>
        <fullName evidence="2">VWFA domain-containing protein</fullName>
    </recommendedName>
</protein>
<feature type="transmembrane region" description="Helical" evidence="1">
    <location>
        <begin position="24"/>
        <end position="45"/>
    </location>
</feature>
<keyword evidence="1" id="KW-1133">Transmembrane helix</keyword>
<dbReference type="Pfam" id="PF13400">
    <property type="entry name" value="Tad"/>
    <property type="match status" value="1"/>
</dbReference>
<dbReference type="InterPro" id="IPR002035">
    <property type="entry name" value="VWF_A"/>
</dbReference>
<dbReference type="Gene3D" id="3.40.50.410">
    <property type="entry name" value="von Willebrand factor, type A domain"/>
    <property type="match status" value="1"/>
</dbReference>
<proteinExistence type="predicted"/>
<organism evidence="3 4">
    <name type="scientific">Methylocystis iwaonis</name>
    <dbReference type="NCBI Taxonomy" id="2885079"/>
    <lineage>
        <taxon>Bacteria</taxon>
        <taxon>Pseudomonadati</taxon>
        <taxon>Pseudomonadota</taxon>
        <taxon>Alphaproteobacteria</taxon>
        <taxon>Hyphomicrobiales</taxon>
        <taxon>Methylocystaceae</taxon>
        <taxon>Methylocystis</taxon>
    </lineage>
</organism>
<evidence type="ECO:0000259" key="2">
    <source>
        <dbReference type="PROSITE" id="PS50234"/>
    </source>
</evidence>
<keyword evidence="1" id="KW-0472">Membrane</keyword>